<evidence type="ECO:0000313" key="5">
    <source>
        <dbReference type="Proteomes" id="UP001432322"/>
    </source>
</evidence>
<evidence type="ECO:0000256" key="2">
    <source>
        <dbReference type="ARBA" id="ARBA00022737"/>
    </source>
</evidence>
<dbReference type="Pfam" id="PF07707">
    <property type="entry name" value="BACK"/>
    <property type="match status" value="1"/>
</dbReference>
<dbReference type="Gene3D" id="1.25.40.420">
    <property type="match status" value="1"/>
</dbReference>
<evidence type="ECO:0000259" key="3">
    <source>
        <dbReference type="SMART" id="SM00875"/>
    </source>
</evidence>
<dbReference type="Proteomes" id="UP001432322">
    <property type="component" value="Unassembled WGS sequence"/>
</dbReference>
<protein>
    <recommendedName>
        <fullName evidence="3">BACK domain-containing protein</fullName>
    </recommendedName>
</protein>
<evidence type="ECO:0000256" key="1">
    <source>
        <dbReference type="ARBA" id="ARBA00022441"/>
    </source>
</evidence>
<organism evidence="4 5">
    <name type="scientific">Pristionchus fissidentatus</name>
    <dbReference type="NCBI Taxonomy" id="1538716"/>
    <lineage>
        <taxon>Eukaryota</taxon>
        <taxon>Metazoa</taxon>
        <taxon>Ecdysozoa</taxon>
        <taxon>Nematoda</taxon>
        <taxon>Chromadorea</taxon>
        <taxon>Rhabditida</taxon>
        <taxon>Rhabditina</taxon>
        <taxon>Diplogasteromorpha</taxon>
        <taxon>Diplogasteroidea</taxon>
        <taxon>Neodiplogasteridae</taxon>
        <taxon>Pristionchus</taxon>
    </lineage>
</organism>
<feature type="non-terminal residue" evidence="4">
    <location>
        <position position="106"/>
    </location>
</feature>
<keyword evidence="1" id="KW-0880">Kelch repeat</keyword>
<evidence type="ECO:0000313" key="4">
    <source>
        <dbReference type="EMBL" id="GMT19863.1"/>
    </source>
</evidence>
<feature type="non-terminal residue" evidence="4">
    <location>
        <position position="1"/>
    </location>
</feature>
<comment type="caution">
    <text evidence="4">The sequence shown here is derived from an EMBL/GenBank/DDBJ whole genome shotgun (WGS) entry which is preliminary data.</text>
</comment>
<dbReference type="PANTHER" id="PTHR24412:SF497">
    <property type="entry name" value="KELCH-LIKE PROTEIN 18"/>
    <property type="match status" value="1"/>
</dbReference>
<dbReference type="InterPro" id="IPR011705">
    <property type="entry name" value="BACK"/>
</dbReference>
<dbReference type="AlphaFoldDB" id="A0AAV5VKG5"/>
<proteinExistence type="predicted"/>
<name>A0AAV5VKG5_9BILA</name>
<sequence>KAANLLQLDSVLDECANFLVRRLKVSNAVSIFLFCRSIFYNKIEQKVNNFLDKNFVAISSTLEFRQMSVDDVLAYLQRDSLNVDGEEQVFTAICGWIDNDVTGERA</sequence>
<gene>
    <name evidence="4" type="ORF">PFISCL1PPCAC_11160</name>
</gene>
<feature type="domain" description="BACK" evidence="3">
    <location>
        <begin position="28"/>
        <end position="102"/>
    </location>
</feature>
<accession>A0AAV5VKG5</accession>
<keyword evidence="5" id="KW-1185">Reference proteome</keyword>
<dbReference type="SMART" id="SM00875">
    <property type="entry name" value="BACK"/>
    <property type="match status" value="1"/>
</dbReference>
<keyword evidence="2" id="KW-0677">Repeat</keyword>
<dbReference type="EMBL" id="BTSY01000003">
    <property type="protein sequence ID" value="GMT19863.1"/>
    <property type="molecule type" value="Genomic_DNA"/>
</dbReference>
<reference evidence="4" key="1">
    <citation type="submission" date="2023-10" db="EMBL/GenBank/DDBJ databases">
        <title>Genome assembly of Pristionchus species.</title>
        <authorList>
            <person name="Yoshida K."/>
            <person name="Sommer R.J."/>
        </authorList>
    </citation>
    <scope>NUCLEOTIDE SEQUENCE</scope>
    <source>
        <strain evidence="4">RS5133</strain>
    </source>
</reference>
<dbReference type="PANTHER" id="PTHR24412">
    <property type="entry name" value="KELCH PROTEIN"/>
    <property type="match status" value="1"/>
</dbReference>